<evidence type="ECO:0000313" key="1">
    <source>
        <dbReference type="EMBL" id="ATB34036.1"/>
    </source>
</evidence>
<accession>A0A250ISX2</accession>
<protein>
    <submittedName>
        <fullName evidence="1">Uncharacterized protein</fullName>
    </submittedName>
</protein>
<dbReference type="AlphaFoldDB" id="A0A250ISX2"/>
<dbReference type="RefSeq" id="WP_218920851.1">
    <property type="nucleotide sequence ID" value="NZ_CP022163.1"/>
</dbReference>
<evidence type="ECO:0000313" key="2">
    <source>
        <dbReference type="Proteomes" id="UP000217289"/>
    </source>
</evidence>
<proteinExistence type="predicted"/>
<sequence length="147" mass="15612">MGGETPHSCVECRILLTPAQLGSGAPVEVCSACHGLLIDETELAALGIPRQAPPPLRAPPPVPVPTRKVEVVELNEEDEVTPTPGVPVHRLPIEPPALPPVEAFTEPVETPGTFGCVLCRQRKSLREGQAFRDGLACRACMDARARG</sequence>
<dbReference type="EMBL" id="CP022163">
    <property type="protein sequence ID" value="ATB34036.1"/>
    <property type="molecule type" value="Genomic_DNA"/>
</dbReference>
<gene>
    <name evidence="1" type="ORF">MEBOL_007537</name>
</gene>
<name>A0A250ISX2_9BACT</name>
<dbReference type="KEGG" id="mbd:MEBOL_007537"/>
<reference evidence="1 2" key="1">
    <citation type="submission" date="2017-06" db="EMBL/GenBank/DDBJ databases">
        <authorList>
            <person name="Kim H.J."/>
            <person name="Triplett B.A."/>
        </authorList>
    </citation>
    <scope>NUCLEOTIDE SEQUENCE [LARGE SCALE GENOMIC DNA]</scope>
    <source>
        <strain evidence="1 2">DSM 14713</strain>
    </source>
</reference>
<keyword evidence="2" id="KW-1185">Reference proteome</keyword>
<organism evidence="1 2">
    <name type="scientific">Melittangium boletus DSM 14713</name>
    <dbReference type="NCBI Taxonomy" id="1294270"/>
    <lineage>
        <taxon>Bacteria</taxon>
        <taxon>Pseudomonadati</taxon>
        <taxon>Myxococcota</taxon>
        <taxon>Myxococcia</taxon>
        <taxon>Myxococcales</taxon>
        <taxon>Cystobacterineae</taxon>
        <taxon>Archangiaceae</taxon>
        <taxon>Melittangium</taxon>
    </lineage>
</organism>
<dbReference type="Proteomes" id="UP000217289">
    <property type="component" value="Chromosome"/>
</dbReference>